<evidence type="ECO:0000256" key="3">
    <source>
        <dbReference type="ARBA" id="ARBA00010008"/>
    </source>
</evidence>
<dbReference type="Gene3D" id="3.90.1150.10">
    <property type="entry name" value="Aspartate Aminotransferase, domain 1"/>
    <property type="match status" value="1"/>
</dbReference>
<dbReference type="AlphaFoldDB" id="A0A2W1N3K2"/>
<dbReference type="GO" id="GO:0009102">
    <property type="term" value="P:biotin biosynthetic process"/>
    <property type="evidence" value="ECO:0007669"/>
    <property type="project" value="TreeGrafter"/>
</dbReference>
<dbReference type="InterPro" id="IPR015424">
    <property type="entry name" value="PyrdxlP-dep_Trfase"/>
</dbReference>
<evidence type="ECO:0000256" key="1">
    <source>
        <dbReference type="ARBA" id="ARBA00001933"/>
    </source>
</evidence>
<dbReference type="InterPro" id="IPR015422">
    <property type="entry name" value="PyrdxlP-dep_Trfase_small"/>
</dbReference>
<keyword evidence="4" id="KW-0808">Transferase</keyword>
<evidence type="ECO:0000256" key="4">
    <source>
        <dbReference type="ARBA" id="ARBA00022679"/>
    </source>
</evidence>
<dbReference type="SUPFAM" id="SSF53383">
    <property type="entry name" value="PLP-dependent transferases"/>
    <property type="match status" value="1"/>
</dbReference>
<dbReference type="GO" id="GO:0016740">
    <property type="term" value="F:transferase activity"/>
    <property type="evidence" value="ECO:0007669"/>
    <property type="project" value="UniProtKB-KW"/>
</dbReference>
<evidence type="ECO:0000259" key="7">
    <source>
        <dbReference type="Pfam" id="PF00155"/>
    </source>
</evidence>
<dbReference type="Proteomes" id="UP000249248">
    <property type="component" value="Unassembled WGS sequence"/>
</dbReference>
<protein>
    <submittedName>
        <fullName evidence="8">8-amino-7-oxononanoate synthase</fullName>
    </submittedName>
</protein>
<dbReference type="Pfam" id="PF00155">
    <property type="entry name" value="Aminotran_1_2"/>
    <property type="match status" value="1"/>
</dbReference>
<dbReference type="InterPro" id="IPR015421">
    <property type="entry name" value="PyrdxlP-dep_Trfase_major"/>
</dbReference>
<reference evidence="8 9" key="1">
    <citation type="submission" date="2018-06" db="EMBL/GenBank/DDBJ databases">
        <title>The draft genome sequence of Crocinitomix sp. SM1701.</title>
        <authorList>
            <person name="Zhang X."/>
        </authorList>
    </citation>
    <scope>NUCLEOTIDE SEQUENCE [LARGE SCALE GENOMIC DNA]</scope>
    <source>
        <strain evidence="8 9">SM1701</strain>
    </source>
</reference>
<dbReference type="InterPro" id="IPR001917">
    <property type="entry name" value="Aminotrans_II_pyridoxalP_BS"/>
</dbReference>
<comment type="caution">
    <text evidence="8">The sequence shown here is derived from an EMBL/GenBank/DDBJ whole genome shotgun (WGS) entry which is preliminary data.</text>
</comment>
<comment type="cofactor">
    <cofactor evidence="1 6">
        <name>pyridoxal 5'-phosphate</name>
        <dbReference type="ChEBI" id="CHEBI:597326"/>
    </cofactor>
</comment>
<dbReference type="PANTHER" id="PTHR13693">
    <property type="entry name" value="CLASS II AMINOTRANSFERASE/8-AMINO-7-OXONONANOATE SYNTHASE"/>
    <property type="match status" value="1"/>
</dbReference>
<evidence type="ECO:0000256" key="2">
    <source>
        <dbReference type="ARBA" id="ARBA00005189"/>
    </source>
</evidence>
<feature type="domain" description="Aminotransferase class I/classII large" evidence="7">
    <location>
        <begin position="29"/>
        <end position="358"/>
    </location>
</feature>
<dbReference type="PROSITE" id="PS00599">
    <property type="entry name" value="AA_TRANSFER_CLASS_2"/>
    <property type="match status" value="1"/>
</dbReference>
<dbReference type="Gene3D" id="3.40.640.10">
    <property type="entry name" value="Type I PLP-dependent aspartate aminotransferase-like (Major domain)"/>
    <property type="match status" value="1"/>
</dbReference>
<dbReference type="InterPro" id="IPR050087">
    <property type="entry name" value="AON_synthase_class-II"/>
</dbReference>
<keyword evidence="9" id="KW-1185">Reference proteome</keyword>
<accession>A0A2W1N3K2</accession>
<evidence type="ECO:0000313" key="8">
    <source>
        <dbReference type="EMBL" id="PZE18434.1"/>
    </source>
</evidence>
<evidence type="ECO:0000256" key="5">
    <source>
        <dbReference type="ARBA" id="ARBA00022898"/>
    </source>
</evidence>
<dbReference type="OrthoDB" id="9807157at2"/>
<dbReference type="PANTHER" id="PTHR13693:SF77">
    <property type="entry name" value="8-AMINO-7-OXONONANOATE SYNTHASE"/>
    <property type="match status" value="1"/>
</dbReference>
<proteinExistence type="inferred from homology"/>
<keyword evidence="5 6" id="KW-0663">Pyridoxal phosphate</keyword>
<comment type="similarity">
    <text evidence="3">Belongs to the class-II pyridoxal-phosphate-dependent aminotransferase family. BioF subfamily.</text>
</comment>
<gene>
    <name evidence="8" type="ORF">DNU06_00955</name>
</gene>
<dbReference type="GO" id="GO:0030170">
    <property type="term" value="F:pyridoxal phosphate binding"/>
    <property type="evidence" value="ECO:0007669"/>
    <property type="project" value="InterPro"/>
</dbReference>
<evidence type="ECO:0000256" key="6">
    <source>
        <dbReference type="RuleBase" id="RU003693"/>
    </source>
</evidence>
<comment type="pathway">
    <text evidence="2">Lipid metabolism.</text>
</comment>
<dbReference type="InterPro" id="IPR004839">
    <property type="entry name" value="Aminotransferase_I/II_large"/>
</dbReference>
<organism evidence="8 9">
    <name type="scientific">Putridiphycobacter roseus</name>
    <dbReference type="NCBI Taxonomy" id="2219161"/>
    <lineage>
        <taxon>Bacteria</taxon>
        <taxon>Pseudomonadati</taxon>
        <taxon>Bacteroidota</taxon>
        <taxon>Flavobacteriia</taxon>
        <taxon>Flavobacteriales</taxon>
        <taxon>Crocinitomicaceae</taxon>
        <taxon>Putridiphycobacter</taxon>
    </lineage>
</organism>
<evidence type="ECO:0000313" key="9">
    <source>
        <dbReference type="Proteomes" id="UP000249248"/>
    </source>
</evidence>
<dbReference type="RefSeq" id="WP_111061334.1">
    <property type="nucleotide sequence ID" value="NZ_JBHUCU010000007.1"/>
</dbReference>
<name>A0A2W1N3K2_9FLAO</name>
<dbReference type="EMBL" id="QKSB01000001">
    <property type="protein sequence ID" value="PZE18434.1"/>
    <property type="molecule type" value="Genomic_DNA"/>
</dbReference>
<sequence length="359" mass="40134">MKFPLNLQAKIDKRLKDGSYRTMIDLDHLIDFYSNDYFGAAKVKYHSDLAHGSTGSRLISGNSNYVEDLEKDLAAFFNYESGLLFNSGLDANYGIFSSILERGDTVIFDSLIHASIRDGVRMSFAKSYNFKHNDLQSLASKLKLAKGNIYVVVESIYSMDGDISPLAEIVKLAKEYGAYIIVDEAHSGGVIGNEGRGLSHEFDLDEDIFIKLITFSKAYGAFGAVVLCSHQMREYLINFSKPFIYTTAISDFTAGRIRQVFELVKGMNKERKTLRENINYFRSLAQGKSLQITNSSTSIQAIIIPDIKLLVDKINELIEAGFAVRGIAPPTVPIGQERIRICIHAHNTKAEIKSLLDHF</sequence>